<keyword evidence="1" id="KW-1133">Transmembrane helix</keyword>
<feature type="transmembrane region" description="Helical" evidence="1">
    <location>
        <begin position="117"/>
        <end position="135"/>
    </location>
</feature>
<dbReference type="GeneID" id="83066236"/>
<evidence type="ECO:0000313" key="3">
    <source>
        <dbReference type="Proteomes" id="UP000218824"/>
    </source>
</evidence>
<keyword evidence="1" id="KW-0812">Transmembrane</keyword>
<proteinExistence type="predicted"/>
<dbReference type="RefSeq" id="WP_096381480.1">
    <property type="nucleotide sequence ID" value="NZ_AP014940.1"/>
</dbReference>
<reference evidence="2 3" key="1">
    <citation type="journal article" date="2017" name="DNA Res.">
        <title>Complete genome sequence and expression profile of the commercial lytic enzyme producer Lysobacter enzymogenes M497-1.</title>
        <authorList>
            <person name="Takami H."/>
            <person name="Toyoda A."/>
            <person name="Uchiyama I."/>
            <person name="Itoh T."/>
            <person name="Takaki Y."/>
            <person name="Arai W."/>
            <person name="Nishi S."/>
            <person name="Kawai M."/>
            <person name="Shinya K."/>
            <person name="Ikeda H."/>
        </authorList>
    </citation>
    <scope>NUCLEOTIDE SEQUENCE [LARGE SCALE GENOMIC DNA]</scope>
    <source>
        <strain evidence="2 3">M497-1</strain>
    </source>
</reference>
<sequence length="143" mass="15021">MGSEAAGDTLRPAWLIAGFLAAPLVPAFVLAARSPGLGVEPGDIASLLPIAALLYLPTFFSVALIGGLALTVLHRLKRVRWWSGLLAGFVAAALLSYLFTGFRGLQAQWFMADLTGTLVWAACGAVAGLIVWLGWRLSGIEKG</sequence>
<evidence type="ECO:0000256" key="1">
    <source>
        <dbReference type="SAM" id="Phobius"/>
    </source>
</evidence>
<dbReference type="Proteomes" id="UP000218824">
    <property type="component" value="Chromosome"/>
</dbReference>
<dbReference type="EMBL" id="AP014940">
    <property type="protein sequence ID" value="BAV99938.1"/>
    <property type="molecule type" value="Genomic_DNA"/>
</dbReference>
<evidence type="ECO:0000313" key="2">
    <source>
        <dbReference type="EMBL" id="BAV99938.1"/>
    </source>
</evidence>
<accession>A0AAU9AWP6</accession>
<feature type="transmembrane region" description="Helical" evidence="1">
    <location>
        <begin position="85"/>
        <end position="105"/>
    </location>
</feature>
<organism evidence="2 3">
    <name type="scientific">Lysobacter enzymogenes</name>
    <dbReference type="NCBI Taxonomy" id="69"/>
    <lineage>
        <taxon>Bacteria</taxon>
        <taxon>Pseudomonadati</taxon>
        <taxon>Pseudomonadota</taxon>
        <taxon>Gammaproteobacteria</taxon>
        <taxon>Lysobacterales</taxon>
        <taxon>Lysobacteraceae</taxon>
        <taxon>Lysobacter</taxon>
    </lineage>
</organism>
<dbReference type="AlphaFoldDB" id="A0AAU9AWP6"/>
<keyword evidence="1" id="KW-0472">Membrane</keyword>
<feature type="transmembrane region" description="Helical" evidence="1">
    <location>
        <begin position="52"/>
        <end position="73"/>
    </location>
</feature>
<gene>
    <name evidence="2" type="ORF">LEN_4451</name>
</gene>
<feature type="transmembrane region" description="Helical" evidence="1">
    <location>
        <begin position="12"/>
        <end position="32"/>
    </location>
</feature>
<dbReference type="KEGG" id="lem:LEN_4451"/>
<name>A0AAU9AWP6_LYSEN</name>
<evidence type="ECO:0008006" key="4">
    <source>
        <dbReference type="Google" id="ProtNLM"/>
    </source>
</evidence>
<protein>
    <recommendedName>
        <fullName evidence="4">Transmembrane protein</fullName>
    </recommendedName>
</protein>